<proteinExistence type="inferred from homology"/>
<sequence>MSDSSLPLAATPATGTPSDPGGTAVLRSLSPPLLEWLPRQRWFAGKGRPLTGFSLVAAAEILPCGSGGTTPGLLHLLVRAQQSVQPFHRPHARGGGDCYQLLLGVRDALPPELGPALIGRPSTGPLRGRAVYEALQDPRLTTLLLERLRVPGSLGPLRFSREPGAEIPPGLTPRPLGTEQSNSSIVYGDSAILKVFRRVEPGVNPDLELPLALARHGCPHVPAPTAWFEATAAAPMPRPAPPAQGKESAGADTGARGAGGAEGTGDTAEAAGPGARGDGASRPPGERTRSLTLGVLQPYLSGTCDGWQLALRALAARRDFTGSARALGRTTARVHAMLAEALPTSTLQGAQLEWQAERMAARLEAASAAVPALRPYRDGLLSAYRDLADLGTAGGSRPAQRVHGDLHLGQVLGADGGAGDGRDGGDDRGGGREGTGGEGGDCGGEWTLIDFEGEPARPLAERRAHQPVVQDIAGMLRSFDYAACQHDANPEDAWSSAWARTNRAAYCAGYAEGCGVDPREDAVLLRAYETDKAVYEVLYEARNRPAWLGIPMAAIRRLTTPGTSWSG</sequence>
<feature type="domain" description="Maltokinase N-terminal cap" evidence="16">
    <location>
        <begin position="36"/>
        <end position="137"/>
    </location>
</feature>
<feature type="compositionally biased region" description="Gly residues" evidence="15">
    <location>
        <begin position="432"/>
        <end position="443"/>
    </location>
</feature>
<keyword evidence="8" id="KW-0547">Nucleotide-binding</keyword>
<evidence type="ECO:0000256" key="10">
    <source>
        <dbReference type="ARBA" id="ARBA00022840"/>
    </source>
</evidence>
<evidence type="ECO:0000256" key="1">
    <source>
        <dbReference type="ARBA" id="ARBA00004964"/>
    </source>
</evidence>
<comment type="pathway">
    <text evidence="1">Glycan biosynthesis; glycogen biosynthesis.</text>
</comment>
<dbReference type="SUPFAM" id="SSF56112">
    <property type="entry name" value="Protein kinase-like (PK-like)"/>
    <property type="match status" value="1"/>
</dbReference>
<evidence type="ECO:0000256" key="8">
    <source>
        <dbReference type="ARBA" id="ARBA00022741"/>
    </source>
</evidence>
<name>A0ABP6C794_9ACTN</name>
<keyword evidence="10" id="KW-0067">ATP-binding</keyword>
<keyword evidence="9" id="KW-0418">Kinase</keyword>
<dbReference type="EMBL" id="BAAARJ010000004">
    <property type="protein sequence ID" value="GAA2603693.1"/>
    <property type="molecule type" value="Genomic_DNA"/>
</dbReference>
<evidence type="ECO:0000256" key="7">
    <source>
        <dbReference type="ARBA" id="ARBA00022679"/>
    </source>
</evidence>
<gene>
    <name evidence="17" type="ORF">GCM10009863_16590</name>
</gene>
<evidence type="ECO:0000256" key="14">
    <source>
        <dbReference type="ARBA" id="ARBA00049067"/>
    </source>
</evidence>
<comment type="caution">
    <text evidence="17">The sequence shown here is derived from an EMBL/GenBank/DDBJ whole genome shotgun (WGS) entry which is preliminary data.</text>
</comment>
<comment type="catalytic activity">
    <reaction evidence="14">
        <text>D-maltose + ATP = alpha-maltose 1-phosphate + ADP + H(+)</text>
        <dbReference type="Rhea" id="RHEA:31915"/>
        <dbReference type="ChEBI" id="CHEBI:15378"/>
        <dbReference type="ChEBI" id="CHEBI:17306"/>
        <dbReference type="ChEBI" id="CHEBI:30616"/>
        <dbReference type="ChEBI" id="CHEBI:63576"/>
        <dbReference type="ChEBI" id="CHEBI:456216"/>
        <dbReference type="EC" id="2.7.1.175"/>
    </reaction>
</comment>
<evidence type="ECO:0000256" key="4">
    <source>
        <dbReference type="ARBA" id="ARBA00011962"/>
    </source>
</evidence>
<comment type="similarity">
    <text evidence="2">Belongs to the aminoglycoside phosphotransferase family.</text>
</comment>
<evidence type="ECO:0000313" key="17">
    <source>
        <dbReference type="EMBL" id="GAA2603693.1"/>
    </source>
</evidence>
<evidence type="ECO:0000256" key="6">
    <source>
        <dbReference type="ARBA" id="ARBA00022600"/>
    </source>
</evidence>
<keyword evidence="18" id="KW-1185">Reference proteome</keyword>
<dbReference type="InterPro" id="IPR040999">
    <property type="entry name" value="Mak_N_cap"/>
</dbReference>
<evidence type="ECO:0000256" key="5">
    <source>
        <dbReference type="ARBA" id="ARBA00013882"/>
    </source>
</evidence>
<evidence type="ECO:0000256" key="12">
    <source>
        <dbReference type="ARBA" id="ARBA00023277"/>
    </source>
</evidence>
<evidence type="ECO:0000256" key="13">
    <source>
        <dbReference type="ARBA" id="ARBA00031251"/>
    </source>
</evidence>
<evidence type="ECO:0000256" key="3">
    <source>
        <dbReference type="ARBA" id="ARBA00011245"/>
    </source>
</evidence>
<dbReference type="Proteomes" id="UP001501447">
    <property type="component" value="Unassembled WGS sequence"/>
</dbReference>
<evidence type="ECO:0000259" key="16">
    <source>
        <dbReference type="Pfam" id="PF18085"/>
    </source>
</evidence>
<dbReference type="EC" id="2.7.1.175" evidence="4"/>
<dbReference type="Pfam" id="PF18085">
    <property type="entry name" value="Mak_N_cap"/>
    <property type="match status" value="1"/>
</dbReference>
<protein>
    <recommendedName>
        <fullName evidence="5">Maltokinase</fullName>
        <ecNumber evidence="4">2.7.1.175</ecNumber>
    </recommendedName>
    <alternativeName>
        <fullName evidence="13">Maltose-1-phosphate synthase</fullName>
    </alternativeName>
</protein>
<evidence type="ECO:0000313" key="18">
    <source>
        <dbReference type="Proteomes" id="UP001501447"/>
    </source>
</evidence>
<feature type="region of interest" description="Disordered" evidence="15">
    <location>
        <begin position="159"/>
        <end position="181"/>
    </location>
</feature>
<accession>A0ABP6C794</accession>
<evidence type="ECO:0000256" key="11">
    <source>
        <dbReference type="ARBA" id="ARBA00023056"/>
    </source>
</evidence>
<feature type="compositionally biased region" description="Basic and acidic residues" evidence="15">
    <location>
        <begin position="420"/>
        <end position="431"/>
    </location>
</feature>
<dbReference type="RefSeq" id="WP_344563692.1">
    <property type="nucleotide sequence ID" value="NZ_BAAARJ010000004.1"/>
</dbReference>
<feature type="region of interest" description="Disordered" evidence="15">
    <location>
        <begin position="235"/>
        <end position="288"/>
    </location>
</feature>
<dbReference type="InterPro" id="IPR011009">
    <property type="entry name" value="Kinase-like_dom_sf"/>
</dbReference>
<evidence type="ECO:0000256" key="15">
    <source>
        <dbReference type="SAM" id="MobiDB-lite"/>
    </source>
</evidence>
<feature type="region of interest" description="Disordered" evidence="15">
    <location>
        <begin position="1"/>
        <end position="24"/>
    </location>
</feature>
<feature type="region of interest" description="Disordered" evidence="15">
    <location>
        <begin position="410"/>
        <end position="444"/>
    </location>
</feature>
<feature type="compositionally biased region" description="Low complexity" evidence="15">
    <location>
        <begin position="264"/>
        <end position="273"/>
    </location>
</feature>
<organism evidence="17 18">
    <name type="scientific">Streptomyces axinellae</name>
    <dbReference type="NCBI Taxonomy" id="552788"/>
    <lineage>
        <taxon>Bacteria</taxon>
        <taxon>Bacillati</taxon>
        <taxon>Actinomycetota</taxon>
        <taxon>Actinomycetes</taxon>
        <taxon>Kitasatosporales</taxon>
        <taxon>Streptomycetaceae</taxon>
        <taxon>Streptomyces</taxon>
    </lineage>
</organism>
<keyword evidence="7" id="KW-0808">Transferase</keyword>
<dbReference type="Gene3D" id="3.90.1200.10">
    <property type="match status" value="1"/>
</dbReference>
<evidence type="ECO:0000256" key="2">
    <source>
        <dbReference type="ARBA" id="ARBA00006219"/>
    </source>
</evidence>
<evidence type="ECO:0000256" key="9">
    <source>
        <dbReference type="ARBA" id="ARBA00022777"/>
    </source>
</evidence>
<keyword evidence="12" id="KW-0119">Carbohydrate metabolism</keyword>
<keyword evidence="11" id="KW-0320">Glycogen biosynthesis</keyword>
<comment type="subunit">
    <text evidence="3">Monomer.</text>
</comment>
<keyword evidence="6" id="KW-0321">Glycogen metabolism</keyword>
<reference evidence="18" key="1">
    <citation type="journal article" date="2019" name="Int. J. Syst. Evol. Microbiol.">
        <title>The Global Catalogue of Microorganisms (GCM) 10K type strain sequencing project: providing services to taxonomists for standard genome sequencing and annotation.</title>
        <authorList>
            <consortium name="The Broad Institute Genomics Platform"/>
            <consortium name="The Broad Institute Genome Sequencing Center for Infectious Disease"/>
            <person name="Wu L."/>
            <person name="Ma J."/>
        </authorList>
    </citation>
    <scope>NUCLEOTIDE SEQUENCE [LARGE SCALE GENOMIC DNA]</scope>
    <source>
        <strain evidence="18">JCM 16373</strain>
    </source>
</reference>